<keyword evidence="3" id="KW-1185">Reference proteome</keyword>
<dbReference type="EMBL" id="MVGC01000403">
    <property type="protein sequence ID" value="RJE19467.1"/>
    <property type="molecule type" value="Genomic_DNA"/>
</dbReference>
<dbReference type="PANTHER" id="PTHR42077:SF1">
    <property type="entry name" value="YALI0F30239P"/>
    <property type="match status" value="1"/>
</dbReference>
<evidence type="ECO:0000313" key="3">
    <source>
        <dbReference type="Proteomes" id="UP000266188"/>
    </source>
</evidence>
<dbReference type="OrthoDB" id="4083871at2759"/>
<name>A0A3A2ZDR8_9EURO</name>
<keyword evidence="1" id="KW-1133">Transmembrane helix</keyword>
<dbReference type="PANTHER" id="PTHR42077">
    <property type="entry name" value="YALI0F30239P"/>
    <property type="match status" value="1"/>
</dbReference>
<proteinExistence type="predicted"/>
<organism evidence="2 3">
    <name type="scientific">Aspergillus sclerotialis</name>
    <dbReference type="NCBI Taxonomy" id="2070753"/>
    <lineage>
        <taxon>Eukaryota</taxon>
        <taxon>Fungi</taxon>
        <taxon>Dikarya</taxon>
        <taxon>Ascomycota</taxon>
        <taxon>Pezizomycotina</taxon>
        <taxon>Eurotiomycetes</taxon>
        <taxon>Eurotiomycetidae</taxon>
        <taxon>Eurotiales</taxon>
        <taxon>Aspergillaceae</taxon>
        <taxon>Aspergillus</taxon>
        <taxon>Aspergillus subgen. Polypaecilum</taxon>
    </lineage>
</organism>
<dbReference type="Proteomes" id="UP000266188">
    <property type="component" value="Unassembled WGS sequence"/>
</dbReference>
<keyword evidence="1" id="KW-0812">Transmembrane</keyword>
<accession>A0A3A2ZDR8</accession>
<evidence type="ECO:0000256" key="1">
    <source>
        <dbReference type="SAM" id="Phobius"/>
    </source>
</evidence>
<protein>
    <submittedName>
        <fullName evidence="2">Uncharacterized protein</fullName>
    </submittedName>
</protein>
<reference evidence="3" key="1">
    <citation type="submission" date="2017-02" db="EMBL/GenBank/DDBJ databases">
        <authorList>
            <person name="Tafer H."/>
            <person name="Lopandic K."/>
        </authorList>
    </citation>
    <scope>NUCLEOTIDE SEQUENCE [LARGE SCALE GENOMIC DNA]</scope>
    <source>
        <strain evidence="3">CBS 366.77</strain>
    </source>
</reference>
<feature type="transmembrane region" description="Helical" evidence="1">
    <location>
        <begin position="6"/>
        <end position="30"/>
    </location>
</feature>
<keyword evidence="1" id="KW-0472">Membrane</keyword>
<dbReference type="AlphaFoldDB" id="A0A3A2ZDR8"/>
<evidence type="ECO:0000313" key="2">
    <source>
        <dbReference type="EMBL" id="RJE19467.1"/>
    </source>
</evidence>
<comment type="caution">
    <text evidence="2">The sequence shown here is derived from an EMBL/GenBank/DDBJ whole genome shotgun (WGS) entry which is preliminary data.</text>
</comment>
<gene>
    <name evidence="2" type="ORF">PHISCL_08206</name>
</gene>
<sequence length="106" mass="12177">MGFRSLIPLIILLVVVCVLAFIGYVAYSIANDVGKTTREKMEKKHFVFSKDGMKIGVKEVDDEKEKDKHQNVLVNIWNHTSFPAYKSRFWDMSGPSDDKSVEKRKP</sequence>